<sequence length="275" mass="31579">MLITIFDSREYYLNFLKRLIARIRRIRPEYRDEDSWCLLHDNAPSHSSLIVRRFLAKNNVCVLNHPPYSLYLAPCDFYLFPKIKLKYKYSVKSTARGHASPIKTHCCSIPLSFVKSAIYGRAREAWESRFLSLAPSIHTRFGLTPMSLLDKRYAYIVPSKHIVVGLLSGHTWTDSFAHRIGVIDDPSCPNCDADREETLPHIVLECSSLDALRFPLLSTCAKELGYTPRSLKDFIFNRSTWRACLEFLKASDRLKPRVRAEDSDHLSDSDSSPHG</sequence>
<keyword evidence="2" id="KW-1185">Reference proteome</keyword>
<name>A0ABY6K3M1_9ARAC</name>
<dbReference type="Proteomes" id="UP001235939">
    <property type="component" value="Chromosome 02"/>
</dbReference>
<dbReference type="Gene3D" id="3.30.420.10">
    <property type="entry name" value="Ribonuclease H-like superfamily/Ribonuclease H"/>
    <property type="match status" value="1"/>
</dbReference>
<dbReference type="PANTHER" id="PTHR46060">
    <property type="entry name" value="MARINER MOS1 TRANSPOSASE-LIKE PROTEIN"/>
    <property type="match status" value="1"/>
</dbReference>
<evidence type="ECO:0000313" key="1">
    <source>
        <dbReference type="EMBL" id="UYV63394.1"/>
    </source>
</evidence>
<accession>A0ABY6K3M1</accession>
<proteinExistence type="predicted"/>
<dbReference type="InterPro" id="IPR036397">
    <property type="entry name" value="RNaseH_sf"/>
</dbReference>
<evidence type="ECO:0008006" key="3">
    <source>
        <dbReference type="Google" id="ProtNLM"/>
    </source>
</evidence>
<dbReference type="PANTHER" id="PTHR46060:SF1">
    <property type="entry name" value="MARINER MOS1 TRANSPOSASE-LIKE PROTEIN"/>
    <property type="match status" value="1"/>
</dbReference>
<dbReference type="InterPro" id="IPR052709">
    <property type="entry name" value="Transposase-MT_Hybrid"/>
</dbReference>
<gene>
    <name evidence="1" type="ORF">LAZ67_2003948</name>
</gene>
<organism evidence="1 2">
    <name type="scientific">Cordylochernes scorpioides</name>
    <dbReference type="NCBI Taxonomy" id="51811"/>
    <lineage>
        <taxon>Eukaryota</taxon>
        <taxon>Metazoa</taxon>
        <taxon>Ecdysozoa</taxon>
        <taxon>Arthropoda</taxon>
        <taxon>Chelicerata</taxon>
        <taxon>Arachnida</taxon>
        <taxon>Pseudoscorpiones</taxon>
        <taxon>Cheliferoidea</taxon>
        <taxon>Chernetidae</taxon>
        <taxon>Cordylochernes</taxon>
    </lineage>
</organism>
<evidence type="ECO:0000313" key="2">
    <source>
        <dbReference type="Proteomes" id="UP001235939"/>
    </source>
</evidence>
<protein>
    <recommendedName>
        <fullName evidence="3">Transposase</fullName>
    </recommendedName>
</protein>
<reference evidence="1 2" key="1">
    <citation type="submission" date="2022-01" db="EMBL/GenBank/DDBJ databases">
        <title>A chromosomal length assembly of Cordylochernes scorpioides.</title>
        <authorList>
            <person name="Zeh D."/>
            <person name="Zeh J."/>
        </authorList>
    </citation>
    <scope>NUCLEOTIDE SEQUENCE [LARGE SCALE GENOMIC DNA]</scope>
    <source>
        <strain evidence="1">IN4F17</strain>
        <tissue evidence="1">Whole Body</tissue>
    </source>
</reference>
<dbReference type="EMBL" id="CP092864">
    <property type="protein sequence ID" value="UYV63394.1"/>
    <property type="molecule type" value="Genomic_DNA"/>
</dbReference>